<comment type="caution">
    <text evidence="2">The sequence shown here is derived from an EMBL/GenBank/DDBJ whole genome shotgun (WGS) entry which is preliminary data.</text>
</comment>
<dbReference type="InterPro" id="IPR007404">
    <property type="entry name" value="YdjM-like"/>
</dbReference>
<dbReference type="EMBL" id="QJKK01000005">
    <property type="protein sequence ID" value="RAL24261.1"/>
    <property type="molecule type" value="Genomic_DNA"/>
</dbReference>
<name>A0A364K4P1_9BACL</name>
<evidence type="ECO:0000256" key="1">
    <source>
        <dbReference type="SAM" id="Phobius"/>
    </source>
</evidence>
<keyword evidence="1" id="KW-0472">Membrane</keyword>
<dbReference type="Proteomes" id="UP000251213">
    <property type="component" value="Unassembled WGS sequence"/>
</dbReference>
<evidence type="ECO:0000313" key="3">
    <source>
        <dbReference type="Proteomes" id="UP000251213"/>
    </source>
</evidence>
<keyword evidence="1" id="KW-0812">Transmembrane</keyword>
<dbReference type="RefSeq" id="WP_113659252.1">
    <property type="nucleotide sequence ID" value="NZ_KZ845667.1"/>
</dbReference>
<protein>
    <recommendedName>
        <fullName evidence="4">Inner membrane protein</fullName>
    </recommendedName>
</protein>
<accession>A0A364K4P1</accession>
<organism evidence="2 3">
    <name type="scientific">Thermoflavimicrobium daqui</name>
    <dbReference type="NCBI Taxonomy" id="2137476"/>
    <lineage>
        <taxon>Bacteria</taxon>
        <taxon>Bacillati</taxon>
        <taxon>Bacillota</taxon>
        <taxon>Bacilli</taxon>
        <taxon>Bacillales</taxon>
        <taxon>Thermoactinomycetaceae</taxon>
        <taxon>Thermoflavimicrobium</taxon>
    </lineage>
</organism>
<evidence type="ECO:0000313" key="2">
    <source>
        <dbReference type="EMBL" id="RAL24261.1"/>
    </source>
</evidence>
<dbReference type="AlphaFoldDB" id="A0A364K4P1"/>
<dbReference type="OrthoDB" id="5459053at2"/>
<gene>
    <name evidence="2" type="ORF">DL897_11320</name>
</gene>
<feature type="transmembrane region" description="Helical" evidence="1">
    <location>
        <begin position="178"/>
        <end position="197"/>
    </location>
</feature>
<keyword evidence="3" id="KW-1185">Reference proteome</keyword>
<proteinExistence type="predicted"/>
<dbReference type="PANTHER" id="PTHR35531:SF1">
    <property type="entry name" value="INNER MEMBRANE PROTEIN YBCI-RELATED"/>
    <property type="match status" value="1"/>
</dbReference>
<dbReference type="Pfam" id="PF04307">
    <property type="entry name" value="YdjM"/>
    <property type="match status" value="1"/>
</dbReference>
<keyword evidence="1" id="KW-1133">Transmembrane helix</keyword>
<feature type="transmembrane region" description="Helical" evidence="1">
    <location>
        <begin position="112"/>
        <end position="131"/>
    </location>
</feature>
<dbReference type="PANTHER" id="PTHR35531">
    <property type="entry name" value="INNER MEMBRANE PROTEIN YBCI-RELATED"/>
    <property type="match status" value="1"/>
</dbReference>
<reference evidence="2 3" key="2">
    <citation type="submission" date="2018-06" db="EMBL/GenBank/DDBJ databases">
        <authorList>
            <person name="Zhirakovskaya E."/>
        </authorList>
    </citation>
    <scope>NUCLEOTIDE SEQUENCE [LARGE SCALE GENOMIC DNA]</scope>
    <source>
        <strain evidence="2 3">FBKL4.011</strain>
    </source>
</reference>
<reference evidence="2 3" key="1">
    <citation type="submission" date="2018-06" db="EMBL/GenBank/DDBJ databases">
        <title>Thermoflavimicrobium daqus sp. nov., a thermophilic microbe isolated from Moutai-flavour Daqu.</title>
        <authorList>
            <person name="Wang X."/>
            <person name="Zhou H."/>
        </authorList>
    </citation>
    <scope>NUCLEOTIDE SEQUENCE [LARGE SCALE GENOMIC DNA]</scope>
    <source>
        <strain evidence="2 3">FBKL4.011</strain>
    </source>
</reference>
<evidence type="ECO:0008006" key="4">
    <source>
        <dbReference type="Google" id="ProtNLM"/>
    </source>
</evidence>
<sequence>MRGFTHFAVGLAVGVGFTLENQPASLIHSLITIGSAGLAAVLPDIDIEKSTINNLLFQKLKSHQRRFALGSIGALFMLGYFVYPQLPSWLCFLGIFFIGAAIAKHRTLTHSLLGLLYVAFVVHLALPTYFWPILFGYASHLLLDACTISGVPLLWPYHYNFSLKQLGISIRTGTTFDHMLGVIAILIVGYELFLLLFR</sequence>